<dbReference type="AlphaFoldDB" id="A0A1V8RN38"/>
<keyword evidence="7" id="KW-1185">Reference proteome</keyword>
<keyword evidence="3 6" id="KW-0238">DNA-binding</keyword>
<comment type="caution">
    <text evidence="6">The sequence shown here is derived from an EMBL/GenBank/DDBJ whole genome shotgun (WGS) entry which is preliminary data.</text>
</comment>
<dbReference type="InterPro" id="IPR036388">
    <property type="entry name" value="WH-like_DNA-bd_sf"/>
</dbReference>
<name>A0A1V8RN38_9HYPH</name>
<dbReference type="SUPFAM" id="SSF100950">
    <property type="entry name" value="NagB/RpiA/CoA transferase-like"/>
    <property type="match status" value="1"/>
</dbReference>
<proteinExistence type="inferred from homology"/>
<evidence type="ECO:0000313" key="7">
    <source>
        <dbReference type="Proteomes" id="UP000191905"/>
    </source>
</evidence>
<accession>A0A1V8RN38</accession>
<dbReference type="PANTHER" id="PTHR34294">
    <property type="entry name" value="TRANSCRIPTIONAL REGULATOR-RELATED"/>
    <property type="match status" value="1"/>
</dbReference>
<dbReference type="STRING" id="1873176.BFN67_05655"/>
<dbReference type="Proteomes" id="UP000191905">
    <property type="component" value="Unassembled WGS sequence"/>
</dbReference>
<comment type="similarity">
    <text evidence="1">Belongs to the SorC transcriptional regulatory family.</text>
</comment>
<dbReference type="EMBL" id="MDET01000034">
    <property type="protein sequence ID" value="OQM74389.1"/>
    <property type="molecule type" value="Genomic_DNA"/>
</dbReference>
<reference evidence="6 7" key="1">
    <citation type="journal article" date="2016" name="Int. J. Syst. Evol. Microbiol.">
        <title>Pseudaminobacter manganicus sp. nov., isolated from sludge of a manganese mine.</title>
        <authorList>
            <person name="Li J."/>
            <person name="Huang J."/>
            <person name="Liao S."/>
            <person name="Wang G."/>
        </authorList>
    </citation>
    <scope>NUCLEOTIDE SEQUENCE [LARGE SCALE GENOMIC DNA]</scope>
    <source>
        <strain evidence="6 7">JH-7</strain>
    </source>
</reference>
<evidence type="ECO:0000256" key="4">
    <source>
        <dbReference type="ARBA" id="ARBA00023163"/>
    </source>
</evidence>
<dbReference type="GO" id="GO:0003677">
    <property type="term" value="F:DNA binding"/>
    <property type="evidence" value="ECO:0007669"/>
    <property type="project" value="UniProtKB-KW"/>
</dbReference>
<protein>
    <submittedName>
        <fullName evidence="6">DNA-binding transcriptional regulator</fullName>
    </submittedName>
</protein>
<evidence type="ECO:0000256" key="2">
    <source>
        <dbReference type="ARBA" id="ARBA00023015"/>
    </source>
</evidence>
<organism evidence="6 7">
    <name type="scientific">Manganibacter manganicus</name>
    <dbReference type="NCBI Taxonomy" id="1873176"/>
    <lineage>
        <taxon>Bacteria</taxon>
        <taxon>Pseudomonadati</taxon>
        <taxon>Pseudomonadota</taxon>
        <taxon>Alphaproteobacteria</taxon>
        <taxon>Hyphomicrobiales</taxon>
        <taxon>Phyllobacteriaceae</taxon>
        <taxon>Manganibacter</taxon>
    </lineage>
</organism>
<dbReference type="InterPro" id="IPR051054">
    <property type="entry name" value="SorC_transcr_regulators"/>
</dbReference>
<sequence length="321" mass="34715">MSKPGADAGDDDFQLDREFARAAWLYFVGGMTQTNIAKELGMTRLRVNKIIGQVRMAGLVNVEVRLPLADCVELEEALKARYGLTRAVVVPSLADPVEQQRTIGETAGELLNSVIAGRDLGVGIGWGRTLSFATRRLEARPNPNSWVVGLMGGVTRASLTNTFEVAMSVARSFGLECHYLTAPIYCSSPESLEAILHNDEIADVLARTEIADVALIACGDLHQRSPIPSLRIVKDNLEELERLGAVGETLGYFLDAEGQPVDHPLNRSVMAISLNALRQKPVSVLASGGLYKARIIRATLLGKYVNHLVTDEAVAKVLLAS</sequence>
<dbReference type="InterPro" id="IPR007324">
    <property type="entry name" value="Sugar-bd_dom_put"/>
</dbReference>
<evidence type="ECO:0000256" key="3">
    <source>
        <dbReference type="ARBA" id="ARBA00023125"/>
    </source>
</evidence>
<gene>
    <name evidence="6" type="ORF">BFN67_05655</name>
</gene>
<dbReference type="InterPro" id="IPR037171">
    <property type="entry name" value="NagB/RpiA_transferase-like"/>
</dbReference>
<dbReference type="GO" id="GO:0030246">
    <property type="term" value="F:carbohydrate binding"/>
    <property type="evidence" value="ECO:0007669"/>
    <property type="project" value="InterPro"/>
</dbReference>
<keyword evidence="4" id="KW-0804">Transcription</keyword>
<evidence type="ECO:0000256" key="1">
    <source>
        <dbReference type="ARBA" id="ARBA00010466"/>
    </source>
</evidence>
<keyword evidence="2" id="KW-0805">Transcription regulation</keyword>
<dbReference type="Gene3D" id="1.10.10.10">
    <property type="entry name" value="Winged helix-like DNA-binding domain superfamily/Winged helix DNA-binding domain"/>
    <property type="match status" value="1"/>
</dbReference>
<dbReference type="PANTHER" id="PTHR34294:SF1">
    <property type="entry name" value="TRANSCRIPTIONAL REGULATOR LSRR"/>
    <property type="match status" value="1"/>
</dbReference>
<dbReference type="Gene3D" id="3.40.50.1360">
    <property type="match status" value="1"/>
</dbReference>
<dbReference type="Pfam" id="PF04198">
    <property type="entry name" value="Sugar-bind"/>
    <property type="match status" value="1"/>
</dbReference>
<feature type="domain" description="Sugar-binding" evidence="5">
    <location>
        <begin position="68"/>
        <end position="320"/>
    </location>
</feature>
<evidence type="ECO:0000259" key="5">
    <source>
        <dbReference type="Pfam" id="PF04198"/>
    </source>
</evidence>
<evidence type="ECO:0000313" key="6">
    <source>
        <dbReference type="EMBL" id="OQM74389.1"/>
    </source>
</evidence>